<feature type="transmembrane region" description="Helical" evidence="6">
    <location>
        <begin position="467"/>
        <end position="488"/>
    </location>
</feature>
<keyword evidence="7" id="KW-0131">Cell cycle</keyword>
<keyword evidence="2" id="KW-1003">Cell membrane</keyword>
<feature type="transmembrane region" description="Helical" evidence="6">
    <location>
        <begin position="193"/>
        <end position="217"/>
    </location>
</feature>
<evidence type="ECO:0000256" key="2">
    <source>
        <dbReference type="ARBA" id="ARBA00022475"/>
    </source>
</evidence>
<protein>
    <submittedName>
        <fullName evidence="7">Putative cell division protein YtgP</fullName>
    </submittedName>
</protein>
<feature type="transmembrane region" description="Helical" evidence="6">
    <location>
        <begin position="334"/>
        <end position="353"/>
    </location>
</feature>
<accession>A0A6N2TIW6</accession>
<name>A0A6N2TIW6_9FIRM</name>
<feature type="transmembrane region" description="Helical" evidence="6">
    <location>
        <begin position="402"/>
        <end position="421"/>
    </location>
</feature>
<feature type="transmembrane region" description="Helical" evidence="6">
    <location>
        <begin position="162"/>
        <end position="181"/>
    </location>
</feature>
<feature type="transmembrane region" description="Helical" evidence="6">
    <location>
        <begin position="90"/>
        <end position="114"/>
    </location>
</feature>
<dbReference type="GO" id="GO:0051301">
    <property type="term" value="P:cell division"/>
    <property type="evidence" value="ECO:0007669"/>
    <property type="project" value="UniProtKB-KW"/>
</dbReference>
<dbReference type="CDD" id="cd13124">
    <property type="entry name" value="MATE_SpoVB_like"/>
    <property type="match status" value="1"/>
</dbReference>
<dbReference type="PANTHER" id="PTHR30250:SF21">
    <property type="entry name" value="LIPID II FLIPPASE MURJ"/>
    <property type="match status" value="1"/>
</dbReference>
<dbReference type="GO" id="GO:0005886">
    <property type="term" value="C:plasma membrane"/>
    <property type="evidence" value="ECO:0007669"/>
    <property type="project" value="UniProtKB-SubCell"/>
</dbReference>
<proteinExistence type="predicted"/>
<evidence type="ECO:0000256" key="6">
    <source>
        <dbReference type="SAM" id="Phobius"/>
    </source>
</evidence>
<feature type="transmembrane region" description="Helical" evidence="6">
    <location>
        <begin position="240"/>
        <end position="260"/>
    </location>
</feature>
<dbReference type="PANTHER" id="PTHR30250">
    <property type="entry name" value="PST FAMILY PREDICTED COLANIC ACID TRANSPORTER"/>
    <property type="match status" value="1"/>
</dbReference>
<dbReference type="RefSeq" id="WP_156353930.1">
    <property type="nucleotide sequence ID" value="NZ_CACRST010000014.1"/>
</dbReference>
<evidence type="ECO:0000256" key="5">
    <source>
        <dbReference type="ARBA" id="ARBA00023136"/>
    </source>
</evidence>
<keyword evidence="4 6" id="KW-1133">Transmembrane helix</keyword>
<evidence type="ECO:0000313" key="7">
    <source>
        <dbReference type="EMBL" id="VYT04819.1"/>
    </source>
</evidence>
<feature type="transmembrane region" description="Helical" evidence="6">
    <location>
        <begin position="427"/>
        <end position="447"/>
    </location>
</feature>
<evidence type="ECO:0000256" key="3">
    <source>
        <dbReference type="ARBA" id="ARBA00022692"/>
    </source>
</evidence>
<dbReference type="AlphaFoldDB" id="A0A6N2TIW6"/>
<comment type="subcellular location">
    <subcellularLocation>
        <location evidence="1">Cell membrane</location>
        <topology evidence="1">Multi-pass membrane protein</topology>
    </subcellularLocation>
</comment>
<feature type="transmembrane region" description="Helical" evidence="6">
    <location>
        <begin position="290"/>
        <end position="313"/>
    </location>
</feature>
<dbReference type="InterPro" id="IPR002797">
    <property type="entry name" value="Polysacc_synth"/>
</dbReference>
<feature type="transmembrane region" description="Helical" evidence="6">
    <location>
        <begin position="120"/>
        <end position="141"/>
    </location>
</feature>
<dbReference type="PIRSF" id="PIRSF038958">
    <property type="entry name" value="PG_synth_SpoVB"/>
    <property type="match status" value="1"/>
</dbReference>
<feature type="transmembrane region" description="Helical" evidence="6">
    <location>
        <begin position="359"/>
        <end position="381"/>
    </location>
</feature>
<evidence type="ECO:0000256" key="1">
    <source>
        <dbReference type="ARBA" id="ARBA00004651"/>
    </source>
</evidence>
<keyword evidence="7" id="KW-0132">Cell division</keyword>
<dbReference type="InterPro" id="IPR024923">
    <property type="entry name" value="PG_synth_SpoVB"/>
</dbReference>
<dbReference type="Pfam" id="PF01943">
    <property type="entry name" value="Polysacc_synt"/>
    <property type="match status" value="1"/>
</dbReference>
<gene>
    <name evidence="7" type="primary">ytgP</name>
    <name evidence="7" type="ORF">BGLFYP119_01598</name>
</gene>
<sequence>MSKKNDNTLVRNASFLMVAALISKIIGMLYKSPLSTTLGNNSYAMFQFAQNVYFILLMIASFSIPQAVSKIMAEKITFRRYRDAQKVFHCALLYAVIAGGMVSLFCVFGTKLLVPDTMAGARLALQMLAPTIFLSGILGVFRGYFQAYRNMMPTSLSQIIEQIFVAAFALIMSSVMIGHFSGQGEEVVQKWGAAGATMGTGAGVGAALLFMLLVYGLNRKNIRKRLRNDRRSVNESTAEVMKNIVLIVMPIILSAFIYNVNGYINSYMYSGIMGMKGMDADLISNLYAEYGYFMTIINIPLTLASTAPTSMIPEVSAHYARRDIRTANEKIDRATWISMFISIPAAVGLAVLAGPVVRILFPGTNGEGALLLVLGAVTVILNGNSNISNGVLQGIGKPRIPMIHAAIALVVDVIAMFALLFLTDLGIYTIVIAMIIYAVVMCLLNELSMRKYMRHVNPWRSAYLNPLMASVPMALVAGGVYYGLNAILPKGRLILGVELMLAIGLAGIVYLFAYLMISRPDEEELAMLPGGRILARIAGPLIR</sequence>
<dbReference type="EMBL" id="CACRST010000014">
    <property type="protein sequence ID" value="VYT04819.1"/>
    <property type="molecule type" value="Genomic_DNA"/>
</dbReference>
<keyword evidence="5 6" id="KW-0472">Membrane</keyword>
<feature type="transmembrane region" description="Helical" evidence="6">
    <location>
        <begin position="494"/>
        <end position="517"/>
    </location>
</feature>
<reference evidence="7" key="1">
    <citation type="submission" date="2019-11" db="EMBL/GenBank/DDBJ databases">
        <authorList>
            <person name="Feng L."/>
        </authorList>
    </citation>
    <scope>NUCLEOTIDE SEQUENCE</scope>
    <source>
        <strain evidence="7">BgluceraseaLFYP119</strain>
    </source>
</reference>
<feature type="transmembrane region" description="Helical" evidence="6">
    <location>
        <begin position="12"/>
        <end position="30"/>
    </location>
</feature>
<evidence type="ECO:0000256" key="4">
    <source>
        <dbReference type="ARBA" id="ARBA00022989"/>
    </source>
</evidence>
<keyword evidence="3 6" id="KW-0812">Transmembrane</keyword>
<dbReference type="InterPro" id="IPR050833">
    <property type="entry name" value="Poly_Biosynth_Transport"/>
</dbReference>
<organism evidence="7">
    <name type="scientific">Blautia glucerasea</name>
    <dbReference type="NCBI Taxonomy" id="536633"/>
    <lineage>
        <taxon>Bacteria</taxon>
        <taxon>Bacillati</taxon>
        <taxon>Bacillota</taxon>
        <taxon>Clostridia</taxon>
        <taxon>Lachnospirales</taxon>
        <taxon>Lachnospiraceae</taxon>
        <taxon>Blautia</taxon>
    </lineage>
</organism>
<feature type="transmembrane region" description="Helical" evidence="6">
    <location>
        <begin position="50"/>
        <end position="69"/>
    </location>
</feature>